<accession>A0A839QM86</accession>
<dbReference type="AlphaFoldDB" id="A0A839QM86"/>
<organism evidence="3 4">
    <name type="scientific">Paeniglutamicibacter cryotolerans</name>
    <dbReference type="NCBI Taxonomy" id="670079"/>
    <lineage>
        <taxon>Bacteria</taxon>
        <taxon>Bacillati</taxon>
        <taxon>Actinomycetota</taxon>
        <taxon>Actinomycetes</taxon>
        <taxon>Micrococcales</taxon>
        <taxon>Micrococcaceae</taxon>
        <taxon>Paeniglutamicibacter</taxon>
    </lineage>
</organism>
<evidence type="ECO:0000256" key="1">
    <source>
        <dbReference type="SAM" id="MobiDB-lite"/>
    </source>
</evidence>
<dbReference type="EMBL" id="JACHVS010000002">
    <property type="protein sequence ID" value="MBB2996987.1"/>
    <property type="molecule type" value="Genomic_DNA"/>
</dbReference>
<protein>
    <recommendedName>
        <fullName evidence="2">Transposase IS204/IS1001/IS1096/IS1165 DDE domain-containing protein</fullName>
    </recommendedName>
</protein>
<dbReference type="Proteomes" id="UP000523000">
    <property type="component" value="Unassembled WGS sequence"/>
</dbReference>
<name>A0A839QM86_9MICC</name>
<comment type="caution">
    <text evidence="3">The sequence shown here is derived from an EMBL/GenBank/DDBJ whole genome shotgun (WGS) entry which is preliminary data.</text>
</comment>
<evidence type="ECO:0000259" key="2">
    <source>
        <dbReference type="Pfam" id="PF01610"/>
    </source>
</evidence>
<proteinExistence type="predicted"/>
<dbReference type="InterPro" id="IPR002560">
    <property type="entry name" value="Transposase_DDE"/>
</dbReference>
<feature type="region of interest" description="Disordered" evidence="1">
    <location>
        <begin position="80"/>
        <end position="129"/>
    </location>
</feature>
<evidence type="ECO:0000313" key="3">
    <source>
        <dbReference type="EMBL" id="MBB2996987.1"/>
    </source>
</evidence>
<sequence length="233" mass="25387">MNLGVDKISWRKHHDYLTLVSDHETSTILWGAPGKNATTLDKFFTEIGPKNCRSRAGIDHAGLRAGGDQSSLSEIVAPTLTSGEPAKLPNHPDSLTQLNPRRPATSAACAPEPGWKRKRQPQVPQGDGTVDQLPVRLEDFHAHRTNAPALRPFFNTSYLVGPSRLSEDGSSAMPKKAVDLAKETCPSIPIKLHAVHSSCDGPRCICWAQNVGGESLDPKTFRVGDSPAPYWRR</sequence>
<dbReference type="Pfam" id="PF01610">
    <property type="entry name" value="DDE_Tnp_ISL3"/>
    <property type="match status" value="1"/>
</dbReference>
<dbReference type="RefSeq" id="WP_407671376.1">
    <property type="nucleotide sequence ID" value="NZ_JACHVS010000002.1"/>
</dbReference>
<reference evidence="3 4" key="1">
    <citation type="submission" date="2020-08" db="EMBL/GenBank/DDBJ databases">
        <title>Sequencing the genomes of 1000 actinobacteria strains.</title>
        <authorList>
            <person name="Klenk H.-P."/>
        </authorList>
    </citation>
    <scope>NUCLEOTIDE SEQUENCE [LARGE SCALE GENOMIC DNA]</scope>
    <source>
        <strain evidence="3 4">DSM 22826</strain>
    </source>
</reference>
<keyword evidence="4" id="KW-1185">Reference proteome</keyword>
<evidence type="ECO:0000313" key="4">
    <source>
        <dbReference type="Proteomes" id="UP000523000"/>
    </source>
</evidence>
<feature type="domain" description="Transposase IS204/IS1001/IS1096/IS1165 DDE" evidence="2">
    <location>
        <begin position="3"/>
        <end position="53"/>
    </location>
</feature>
<gene>
    <name evidence="3" type="ORF">E9229_003234</name>
</gene>